<keyword evidence="4" id="KW-0934">Plastid</keyword>
<keyword evidence="11" id="KW-0472">Membrane</keyword>
<evidence type="ECO:0000256" key="9">
    <source>
        <dbReference type="ARBA" id="ARBA00022989"/>
    </source>
</evidence>
<keyword evidence="6" id="KW-0812">Transmembrane</keyword>
<feature type="compositionally biased region" description="Low complexity" evidence="12">
    <location>
        <begin position="88"/>
        <end position="105"/>
    </location>
</feature>
<proteinExistence type="inferred from homology"/>
<keyword evidence="7" id="KW-0378">Hydrolase</keyword>
<evidence type="ECO:0000256" key="7">
    <source>
        <dbReference type="ARBA" id="ARBA00022801"/>
    </source>
</evidence>
<evidence type="ECO:0000256" key="11">
    <source>
        <dbReference type="ARBA" id="ARBA00023136"/>
    </source>
</evidence>
<sequence>MSVSVAYRGPLLLSLSHCSSCSFDISSRRPFLPSPGFSQRKRRRLQTQFKILRLCERRRIASRVTETQSEPDSNSDKEKEAHGGEEIPSTTESVVQVESEPESQPNFVNQINNSDGETNTESGTTQDVDDIEVASGSPLPGVKPQQLDESIRIPKETIDILKDQVFGFDTFFVTSQEPYEGGVLFKGNLRGQAAKSYEKITIRMQNKFGDEYKLFLLVNPEDDKPVAVVVPRKTLQNQGTTAVPEWFAAGAFGLVTVFTLLLRNVPALQSNLLSTFDNLDLLKNGLPGALVTALILGVHEIGHLLVAKRNGVKLSVPYFVPSWQVKYMVVLKYGDSASIFLFPSCILQSKLAFRGRHDS</sequence>
<keyword evidence="10" id="KW-0482">Metalloprotease</keyword>
<dbReference type="GO" id="GO:0031969">
    <property type="term" value="C:chloroplast membrane"/>
    <property type="evidence" value="ECO:0007669"/>
    <property type="project" value="UniProtKB-SubCell"/>
</dbReference>
<keyword evidence="5" id="KW-0645">Protease</keyword>
<keyword evidence="9" id="KW-1133">Transmembrane helix</keyword>
<evidence type="ECO:0000256" key="5">
    <source>
        <dbReference type="ARBA" id="ARBA00022670"/>
    </source>
</evidence>
<evidence type="ECO:0000256" key="4">
    <source>
        <dbReference type="ARBA" id="ARBA00022640"/>
    </source>
</evidence>
<evidence type="ECO:0000256" key="12">
    <source>
        <dbReference type="SAM" id="MobiDB-lite"/>
    </source>
</evidence>
<dbReference type="GO" id="GO:0008237">
    <property type="term" value="F:metallopeptidase activity"/>
    <property type="evidence" value="ECO:0007669"/>
    <property type="project" value="UniProtKB-KW"/>
</dbReference>
<keyword evidence="8" id="KW-0809">Transit peptide</keyword>
<evidence type="ECO:0000256" key="1">
    <source>
        <dbReference type="ARBA" id="ARBA00004508"/>
    </source>
</evidence>
<reference evidence="13" key="1">
    <citation type="submission" date="2018-02" db="EMBL/GenBank/DDBJ databases">
        <title>Rhizophora mucronata_Transcriptome.</title>
        <authorList>
            <person name="Meera S.P."/>
            <person name="Sreeshan A."/>
            <person name="Augustine A."/>
        </authorList>
    </citation>
    <scope>NUCLEOTIDE SEQUENCE</scope>
    <source>
        <tissue evidence="13">Leaf</tissue>
    </source>
</reference>
<dbReference type="EMBL" id="GGEC01039612">
    <property type="protein sequence ID" value="MBX20096.1"/>
    <property type="molecule type" value="Transcribed_RNA"/>
</dbReference>
<feature type="region of interest" description="Disordered" evidence="12">
    <location>
        <begin position="62"/>
        <end position="126"/>
    </location>
</feature>
<evidence type="ECO:0000256" key="2">
    <source>
        <dbReference type="ARBA" id="ARBA00007931"/>
    </source>
</evidence>
<accession>A0A2P2LQ54</accession>
<comment type="subcellular location">
    <subcellularLocation>
        <location evidence="1">Plastid</location>
        <location evidence="1">Chloroplast membrane</location>
        <topology evidence="1">Multi-pass membrane protein</topology>
    </subcellularLocation>
</comment>
<feature type="compositionally biased region" description="Basic and acidic residues" evidence="12">
    <location>
        <begin position="74"/>
        <end position="85"/>
    </location>
</feature>
<evidence type="ECO:0000256" key="6">
    <source>
        <dbReference type="ARBA" id="ARBA00022692"/>
    </source>
</evidence>
<evidence type="ECO:0000256" key="3">
    <source>
        <dbReference type="ARBA" id="ARBA00022528"/>
    </source>
</evidence>
<protein>
    <submittedName>
        <fullName evidence="13">Uncharacterized protein</fullName>
    </submittedName>
</protein>
<dbReference type="PANTHER" id="PTHR31412:SF5">
    <property type="entry name" value="ZINC METALLOPROTEASE EGY2, CHLOROPLASTIC-RELATED"/>
    <property type="match status" value="1"/>
</dbReference>
<organism evidence="13">
    <name type="scientific">Rhizophora mucronata</name>
    <name type="common">Asiatic mangrove</name>
    <dbReference type="NCBI Taxonomy" id="61149"/>
    <lineage>
        <taxon>Eukaryota</taxon>
        <taxon>Viridiplantae</taxon>
        <taxon>Streptophyta</taxon>
        <taxon>Embryophyta</taxon>
        <taxon>Tracheophyta</taxon>
        <taxon>Spermatophyta</taxon>
        <taxon>Magnoliopsida</taxon>
        <taxon>eudicotyledons</taxon>
        <taxon>Gunneridae</taxon>
        <taxon>Pentapetalae</taxon>
        <taxon>rosids</taxon>
        <taxon>fabids</taxon>
        <taxon>Malpighiales</taxon>
        <taxon>Rhizophoraceae</taxon>
        <taxon>Rhizophora</taxon>
    </lineage>
</organism>
<feature type="compositionally biased region" description="Polar residues" evidence="12">
    <location>
        <begin position="106"/>
        <end position="126"/>
    </location>
</feature>
<evidence type="ECO:0000256" key="8">
    <source>
        <dbReference type="ARBA" id="ARBA00022946"/>
    </source>
</evidence>
<dbReference type="AlphaFoldDB" id="A0A2P2LQ54"/>
<comment type="similarity">
    <text evidence="2">Belongs to the peptidase M50B family.</text>
</comment>
<name>A0A2P2LQ54_RHIMU</name>
<evidence type="ECO:0000313" key="13">
    <source>
        <dbReference type="EMBL" id="MBX20096.1"/>
    </source>
</evidence>
<dbReference type="PANTHER" id="PTHR31412">
    <property type="entry name" value="ZINC METALLOPROTEASE EGY1"/>
    <property type="match status" value="1"/>
</dbReference>
<dbReference type="GO" id="GO:0006508">
    <property type="term" value="P:proteolysis"/>
    <property type="evidence" value="ECO:0007669"/>
    <property type="project" value="UniProtKB-KW"/>
</dbReference>
<dbReference type="InterPro" id="IPR044838">
    <property type="entry name" value="EGY1-like"/>
</dbReference>
<evidence type="ECO:0000256" key="10">
    <source>
        <dbReference type="ARBA" id="ARBA00023049"/>
    </source>
</evidence>
<keyword evidence="3" id="KW-0150">Chloroplast</keyword>